<dbReference type="Proteomes" id="UP000244855">
    <property type="component" value="Unassembled WGS sequence"/>
</dbReference>
<feature type="region of interest" description="Disordered" evidence="10">
    <location>
        <begin position="29"/>
        <end position="48"/>
    </location>
</feature>
<dbReference type="Gene3D" id="1.10.8.10">
    <property type="entry name" value="DNA helicase RuvA subunit, C-terminal domain"/>
    <property type="match status" value="1"/>
</dbReference>
<dbReference type="FunFam" id="1.10.8.10:FF:000050">
    <property type="entry name" value="Related to AMFR protein"/>
    <property type="match status" value="1"/>
</dbReference>
<evidence type="ECO:0000313" key="13">
    <source>
        <dbReference type="EMBL" id="PVI06248.1"/>
    </source>
</evidence>
<evidence type="ECO:0000259" key="12">
    <source>
        <dbReference type="PROSITE" id="PS51140"/>
    </source>
</evidence>
<evidence type="ECO:0000256" key="1">
    <source>
        <dbReference type="ARBA" id="ARBA00004586"/>
    </source>
</evidence>
<evidence type="ECO:0000256" key="2">
    <source>
        <dbReference type="ARBA" id="ARBA00022692"/>
    </source>
</evidence>
<keyword evidence="4" id="KW-0256">Endoplasmic reticulum</keyword>
<dbReference type="GO" id="GO:0043130">
    <property type="term" value="F:ubiquitin binding"/>
    <property type="evidence" value="ECO:0007669"/>
    <property type="project" value="InterPro"/>
</dbReference>
<dbReference type="InterPro" id="IPR003892">
    <property type="entry name" value="CUE"/>
</dbReference>
<name>A0A2V1E6N4_9PLEO</name>
<evidence type="ECO:0000313" key="14">
    <source>
        <dbReference type="Proteomes" id="UP000244855"/>
    </source>
</evidence>
<dbReference type="PROSITE" id="PS51140">
    <property type="entry name" value="CUE"/>
    <property type="match status" value="1"/>
</dbReference>
<feature type="compositionally biased region" description="Low complexity" evidence="10">
    <location>
        <begin position="111"/>
        <end position="126"/>
    </location>
</feature>
<dbReference type="AlphaFoldDB" id="A0A2V1E6N4"/>
<dbReference type="Pfam" id="PF02845">
    <property type="entry name" value="CUE"/>
    <property type="match status" value="1"/>
</dbReference>
<dbReference type="STRING" id="97972.A0A2V1E6N4"/>
<feature type="transmembrane region" description="Helical" evidence="11">
    <location>
        <begin position="6"/>
        <end position="26"/>
    </location>
</feature>
<feature type="compositionally biased region" description="Polar residues" evidence="10">
    <location>
        <begin position="133"/>
        <end position="145"/>
    </location>
</feature>
<feature type="domain" description="CUE" evidence="12">
    <location>
        <begin position="49"/>
        <end position="92"/>
    </location>
</feature>
<feature type="compositionally biased region" description="Pro residues" evidence="10">
    <location>
        <begin position="95"/>
        <end position="110"/>
    </location>
</feature>
<proteinExistence type="inferred from homology"/>
<accession>A0A2V1E6N4</accession>
<evidence type="ECO:0000256" key="4">
    <source>
        <dbReference type="ARBA" id="ARBA00022824"/>
    </source>
</evidence>
<evidence type="ECO:0000256" key="5">
    <source>
        <dbReference type="ARBA" id="ARBA00022989"/>
    </source>
</evidence>
<dbReference type="EMBL" id="KZ805309">
    <property type="protein sequence ID" value="PVI06248.1"/>
    <property type="molecule type" value="Genomic_DNA"/>
</dbReference>
<gene>
    <name evidence="13" type="ORF">DM02DRAFT_514783</name>
</gene>
<feature type="compositionally biased region" description="Low complexity" evidence="10">
    <location>
        <begin position="29"/>
        <end position="47"/>
    </location>
</feature>
<sequence length="193" mass="21799">MAEQTLNIPQILVFIVVTVLAVRWFFSKSSTDSNSSNSSTRPTRTSPRINAAQIEQIAQMFPQLERRSIAWELFRNGGNVQAVTEKVLSGRGLETPPPTFTVPTPAPRSAPTPSSHTSTPKPATKPDLIARYNLSSKISSQNQQNEDGEQKPTKQKVWSQDRNERQTILQRRREEMILAARRKMEEKDREAKA</sequence>
<comment type="similarity">
    <text evidence="8">Belongs to the CUE1 family.</text>
</comment>
<dbReference type="GO" id="GO:0005789">
    <property type="term" value="C:endoplasmic reticulum membrane"/>
    <property type="evidence" value="ECO:0007669"/>
    <property type="project" value="UniProtKB-SubCell"/>
</dbReference>
<keyword evidence="3" id="KW-0833">Ubl conjugation pathway</keyword>
<organism evidence="13 14">
    <name type="scientific">Periconia macrospinosa</name>
    <dbReference type="NCBI Taxonomy" id="97972"/>
    <lineage>
        <taxon>Eukaryota</taxon>
        <taxon>Fungi</taxon>
        <taxon>Dikarya</taxon>
        <taxon>Ascomycota</taxon>
        <taxon>Pezizomycotina</taxon>
        <taxon>Dothideomycetes</taxon>
        <taxon>Pleosporomycetidae</taxon>
        <taxon>Pleosporales</taxon>
        <taxon>Massarineae</taxon>
        <taxon>Periconiaceae</taxon>
        <taxon>Periconia</taxon>
    </lineage>
</organism>
<evidence type="ECO:0000256" key="11">
    <source>
        <dbReference type="SAM" id="Phobius"/>
    </source>
</evidence>
<keyword evidence="6 11" id="KW-0472">Membrane</keyword>
<dbReference type="OrthoDB" id="3824970at2759"/>
<keyword evidence="14" id="KW-1185">Reference proteome</keyword>
<evidence type="ECO:0000256" key="9">
    <source>
        <dbReference type="ARBA" id="ARBA00072899"/>
    </source>
</evidence>
<feature type="compositionally biased region" description="Basic and acidic residues" evidence="10">
    <location>
        <begin position="159"/>
        <end position="172"/>
    </location>
</feature>
<comment type="subcellular location">
    <subcellularLocation>
        <location evidence="7">Endomembrane system</location>
        <topology evidence="7">Single-pass membrane protein</topology>
    </subcellularLocation>
    <subcellularLocation>
        <location evidence="1">Endoplasmic reticulum membrane</location>
    </subcellularLocation>
</comment>
<keyword evidence="5 11" id="KW-1133">Transmembrane helix</keyword>
<dbReference type="SUPFAM" id="SSF46934">
    <property type="entry name" value="UBA-like"/>
    <property type="match status" value="1"/>
</dbReference>
<keyword evidence="2 11" id="KW-0812">Transmembrane</keyword>
<reference evidence="13 14" key="1">
    <citation type="journal article" date="2018" name="Sci. Rep.">
        <title>Comparative genomics provides insights into the lifestyle and reveals functional heterogeneity of dark septate endophytic fungi.</title>
        <authorList>
            <person name="Knapp D.G."/>
            <person name="Nemeth J.B."/>
            <person name="Barry K."/>
            <person name="Hainaut M."/>
            <person name="Henrissat B."/>
            <person name="Johnson J."/>
            <person name="Kuo A."/>
            <person name="Lim J.H.P."/>
            <person name="Lipzen A."/>
            <person name="Nolan M."/>
            <person name="Ohm R.A."/>
            <person name="Tamas L."/>
            <person name="Grigoriev I.V."/>
            <person name="Spatafora J.W."/>
            <person name="Nagy L.G."/>
            <person name="Kovacs G.M."/>
        </authorList>
    </citation>
    <scope>NUCLEOTIDE SEQUENCE [LARGE SCALE GENOMIC DNA]</scope>
    <source>
        <strain evidence="13 14">DSE2036</strain>
    </source>
</reference>
<evidence type="ECO:0000256" key="10">
    <source>
        <dbReference type="SAM" id="MobiDB-lite"/>
    </source>
</evidence>
<dbReference type="InterPro" id="IPR009060">
    <property type="entry name" value="UBA-like_sf"/>
</dbReference>
<protein>
    <recommendedName>
        <fullName evidence="9">Coupling of ubiquitin conjugation to ER degradation protein 1</fullName>
    </recommendedName>
</protein>
<evidence type="ECO:0000256" key="6">
    <source>
        <dbReference type="ARBA" id="ARBA00023136"/>
    </source>
</evidence>
<evidence type="ECO:0000256" key="8">
    <source>
        <dbReference type="ARBA" id="ARBA00061383"/>
    </source>
</evidence>
<evidence type="ECO:0000256" key="7">
    <source>
        <dbReference type="ARBA" id="ARBA00037847"/>
    </source>
</evidence>
<feature type="region of interest" description="Disordered" evidence="10">
    <location>
        <begin position="88"/>
        <end position="172"/>
    </location>
</feature>
<evidence type="ECO:0000256" key="3">
    <source>
        <dbReference type="ARBA" id="ARBA00022786"/>
    </source>
</evidence>